<keyword evidence="9" id="KW-1185">Reference proteome</keyword>
<dbReference type="Pfam" id="PF01926">
    <property type="entry name" value="MMR_HSR1"/>
    <property type="match status" value="1"/>
</dbReference>
<dbReference type="InterPro" id="IPR018948">
    <property type="entry name" value="GTP-bd_TrmE_N"/>
</dbReference>
<dbReference type="InterPro" id="IPR005225">
    <property type="entry name" value="Small_GTP-bd"/>
</dbReference>
<dbReference type="OrthoDB" id="188276at2759"/>
<dbReference type="Gene3D" id="3.30.1360.120">
    <property type="entry name" value="Probable tRNA modification gtpase trme, domain 1"/>
    <property type="match status" value="1"/>
</dbReference>
<dbReference type="GeneID" id="18875381"/>
<evidence type="ECO:0000256" key="6">
    <source>
        <dbReference type="SAM" id="Coils"/>
    </source>
</evidence>
<dbReference type="GO" id="GO:0070899">
    <property type="term" value="P:mitochondrial tRNA wobble uridine modification"/>
    <property type="evidence" value="ECO:0007669"/>
    <property type="project" value="EnsemblFungi"/>
</dbReference>
<keyword evidence="2 5" id="KW-0819">tRNA processing</keyword>
<dbReference type="eggNOG" id="KOG1191">
    <property type="taxonomic scope" value="Eukaryota"/>
</dbReference>
<dbReference type="CDD" id="cd14858">
    <property type="entry name" value="TrmE_N"/>
    <property type="match status" value="1"/>
</dbReference>
<dbReference type="Pfam" id="PF12631">
    <property type="entry name" value="MnmE_helical"/>
    <property type="match status" value="1"/>
</dbReference>
<dbReference type="NCBIfam" id="NF003661">
    <property type="entry name" value="PRK05291.1-3"/>
    <property type="match status" value="1"/>
</dbReference>
<evidence type="ECO:0000256" key="2">
    <source>
        <dbReference type="ARBA" id="ARBA00022694"/>
    </source>
</evidence>
<keyword evidence="4 5" id="KW-0342">GTP-binding</keyword>
<dbReference type="NCBIfam" id="TIGR00231">
    <property type="entry name" value="small_GTP"/>
    <property type="match status" value="1"/>
</dbReference>
<gene>
    <name evidence="8" type="ORF">SPAPADRAFT_71440</name>
</gene>
<dbReference type="GO" id="GO:0005743">
    <property type="term" value="C:mitochondrial inner membrane"/>
    <property type="evidence" value="ECO:0007669"/>
    <property type="project" value="EnsemblFungi"/>
</dbReference>
<evidence type="ECO:0000313" key="8">
    <source>
        <dbReference type="EMBL" id="EGW33632.1"/>
    </source>
</evidence>
<dbReference type="FunCoup" id="G3AKM7">
    <property type="interactions" value="441"/>
</dbReference>
<evidence type="ECO:0000256" key="1">
    <source>
        <dbReference type="ARBA" id="ARBA00011043"/>
    </source>
</evidence>
<reference evidence="8 9" key="1">
    <citation type="journal article" date="2011" name="Proc. Natl. Acad. Sci. U.S.A.">
        <title>Comparative genomics of xylose-fermenting fungi for enhanced biofuel production.</title>
        <authorList>
            <person name="Wohlbach D.J."/>
            <person name="Kuo A."/>
            <person name="Sato T.K."/>
            <person name="Potts K.M."/>
            <person name="Salamov A.A."/>
            <person name="LaButti K.M."/>
            <person name="Sun H."/>
            <person name="Clum A."/>
            <person name="Pangilinan J.L."/>
            <person name="Lindquist E.A."/>
            <person name="Lucas S."/>
            <person name="Lapidus A."/>
            <person name="Jin M."/>
            <person name="Gunawan C."/>
            <person name="Balan V."/>
            <person name="Dale B.E."/>
            <person name="Jeffries T.W."/>
            <person name="Zinkel R."/>
            <person name="Barry K.W."/>
            <person name="Grigoriev I.V."/>
            <person name="Gasch A.P."/>
        </authorList>
    </citation>
    <scope>NUCLEOTIDE SEQUENCE [LARGE SCALE GENOMIC DNA]</scope>
    <source>
        <strain evidence="9">NRRL Y-27907 / 11-Y1</strain>
    </source>
</reference>
<evidence type="ECO:0000259" key="7">
    <source>
        <dbReference type="PROSITE" id="PS51709"/>
    </source>
</evidence>
<protein>
    <recommendedName>
        <fullName evidence="7">TrmE-type G domain-containing protein</fullName>
    </recommendedName>
</protein>
<dbReference type="InterPro" id="IPR027417">
    <property type="entry name" value="P-loop_NTPase"/>
</dbReference>
<organism evidence="9">
    <name type="scientific">Spathaspora passalidarum (strain NRRL Y-27907 / 11-Y1)</name>
    <dbReference type="NCBI Taxonomy" id="619300"/>
    <lineage>
        <taxon>Eukaryota</taxon>
        <taxon>Fungi</taxon>
        <taxon>Dikarya</taxon>
        <taxon>Ascomycota</taxon>
        <taxon>Saccharomycotina</taxon>
        <taxon>Pichiomycetes</taxon>
        <taxon>Debaryomycetaceae</taxon>
        <taxon>Spathaspora</taxon>
    </lineage>
</organism>
<dbReference type="InterPro" id="IPR027368">
    <property type="entry name" value="MnmE_dom2"/>
</dbReference>
<dbReference type="PANTHER" id="PTHR42714">
    <property type="entry name" value="TRNA MODIFICATION GTPASE GTPBP3"/>
    <property type="match status" value="1"/>
</dbReference>
<dbReference type="KEGG" id="spaa:SPAPADRAFT_71440"/>
<dbReference type="GO" id="GO:0030488">
    <property type="term" value="P:tRNA methylation"/>
    <property type="evidence" value="ECO:0007669"/>
    <property type="project" value="TreeGrafter"/>
</dbReference>
<dbReference type="Gene3D" id="3.40.50.300">
    <property type="entry name" value="P-loop containing nucleotide triphosphate hydrolases"/>
    <property type="match status" value="1"/>
</dbReference>
<dbReference type="GO" id="GO:0003924">
    <property type="term" value="F:GTPase activity"/>
    <property type="evidence" value="ECO:0007669"/>
    <property type="project" value="InterPro"/>
</dbReference>
<dbReference type="HAMAP" id="MF_00379">
    <property type="entry name" value="GTPase_MnmE"/>
    <property type="match status" value="1"/>
</dbReference>
<dbReference type="Pfam" id="PF10396">
    <property type="entry name" value="TrmE_N"/>
    <property type="match status" value="1"/>
</dbReference>
<dbReference type="PANTHER" id="PTHR42714:SF2">
    <property type="entry name" value="TRNA MODIFICATION GTPASE GTPBP3, MITOCHONDRIAL"/>
    <property type="match status" value="1"/>
</dbReference>
<dbReference type="InterPro" id="IPR006073">
    <property type="entry name" value="GTP-bd"/>
</dbReference>
<dbReference type="InterPro" id="IPR031168">
    <property type="entry name" value="G_TrmE"/>
</dbReference>
<dbReference type="Proteomes" id="UP000000709">
    <property type="component" value="Unassembled WGS sequence"/>
</dbReference>
<dbReference type="InParanoid" id="G3AKM7"/>
<accession>G3AKM7</accession>
<name>G3AKM7_SPAPN</name>
<dbReference type="SUPFAM" id="SSF116878">
    <property type="entry name" value="TrmE connector domain"/>
    <property type="match status" value="1"/>
</dbReference>
<comment type="similarity">
    <text evidence="1 5">Belongs to the TRAFAC class TrmE-Era-EngA-EngB-Septin-like GTPase superfamily. TrmE GTPase family.</text>
</comment>
<evidence type="ECO:0000256" key="5">
    <source>
        <dbReference type="RuleBase" id="RU003313"/>
    </source>
</evidence>
<dbReference type="InterPro" id="IPR027266">
    <property type="entry name" value="TrmE/GcvT-like"/>
</dbReference>
<evidence type="ECO:0000256" key="4">
    <source>
        <dbReference type="ARBA" id="ARBA00023134"/>
    </source>
</evidence>
<proteinExistence type="inferred from homology"/>
<dbReference type="SUPFAM" id="SSF52540">
    <property type="entry name" value="P-loop containing nucleoside triphosphate hydrolases"/>
    <property type="match status" value="1"/>
</dbReference>
<dbReference type="Gene3D" id="1.20.120.430">
    <property type="entry name" value="tRNA modification GTPase MnmE domain 2"/>
    <property type="match status" value="1"/>
</dbReference>
<keyword evidence="6" id="KW-0175">Coiled coil</keyword>
<dbReference type="AlphaFoldDB" id="G3AKM7"/>
<evidence type="ECO:0000313" key="9">
    <source>
        <dbReference type="Proteomes" id="UP000000709"/>
    </source>
</evidence>
<feature type="domain" description="TrmE-type G" evidence="7">
    <location>
        <begin position="243"/>
        <end position="412"/>
    </location>
</feature>
<dbReference type="HOGENOM" id="CLU_019624_3_1_1"/>
<dbReference type="InterPro" id="IPR025867">
    <property type="entry name" value="MnmE_helical"/>
</dbReference>
<dbReference type="InterPro" id="IPR004520">
    <property type="entry name" value="GTPase_MnmE"/>
</dbReference>
<dbReference type="STRING" id="619300.G3AKM7"/>
<dbReference type="EMBL" id="GL996501">
    <property type="protein sequence ID" value="EGW33632.1"/>
    <property type="molecule type" value="Genomic_DNA"/>
</dbReference>
<feature type="coiled-coil region" evidence="6">
    <location>
        <begin position="206"/>
        <end position="233"/>
    </location>
</feature>
<dbReference type="PROSITE" id="PS51709">
    <property type="entry name" value="G_TRME"/>
    <property type="match status" value="1"/>
</dbReference>
<dbReference type="CDD" id="cd04164">
    <property type="entry name" value="trmE"/>
    <property type="match status" value="1"/>
</dbReference>
<dbReference type="GO" id="GO:0005525">
    <property type="term" value="F:GTP binding"/>
    <property type="evidence" value="ECO:0007669"/>
    <property type="project" value="UniProtKB-KW"/>
</dbReference>
<evidence type="ECO:0000256" key="3">
    <source>
        <dbReference type="ARBA" id="ARBA00022741"/>
    </source>
</evidence>
<dbReference type="RefSeq" id="XP_007375147.1">
    <property type="nucleotide sequence ID" value="XM_007375085.1"/>
</dbReference>
<dbReference type="NCBIfam" id="TIGR00450">
    <property type="entry name" value="mnmE_trmE_thdF"/>
    <property type="match status" value="1"/>
</dbReference>
<keyword evidence="3 5" id="KW-0547">Nucleotide-binding</keyword>
<sequence>MYLSLSLNMIGVQVVEKSLSPTIYALSTKFGKSAIAVVRVSGPQSAYIYNKLTHSPHPPKNKTASLRRLYSSDKALLDEALTLYLPSPRTYTGQDILELHLHGGIAIIRSVLDAIKQLHDPHNGIYIRQAERGEFSKQGFLNGRFDLTELEGISDMIDAETESQRVATLASITGKTKNEFAKWREDILKNIAMLTTLIDFGEDHDIEETNQLFDDVEADIIQVEQEINEYLNKVRSSSILLRGIQLALLGPPNAGKSSILNILANKEAAIVSEIAGTTRDVLDIPLEIGGYKVVLGDTAGIRALNAADKIEQEGIKRAKAKSLNCDFVVVVIDPLQDMDMDDMRSHLQLLLQNNKPMLVVLNKEDLYPGESERLINEYSKKFNISPDVFRCVSCETGAGISKLRDTLIHQFKHLSDSETSDPIIVSSRIQDLLENDVLFGFNEFYRWKQEDDVVLASESLRQSVEGIGKITGQAIGVEEILGVVFSKFCIGK</sequence>
<dbReference type="OMA" id="EFHCHGG"/>